<evidence type="ECO:0000313" key="3">
    <source>
        <dbReference type="EMBL" id="QHT88459.1"/>
    </source>
</evidence>
<organism evidence="3">
    <name type="scientific">viral metagenome</name>
    <dbReference type="NCBI Taxonomy" id="1070528"/>
    <lineage>
        <taxon>unclassified sequences</taxon>
        <taxon>metagenomes</taxon>
        <taxon>organismal metagenomes</taxon>
    </lineage>
</organism>
<evidence type="ECO:0000256" key="2">
    <source>
        <dbReference type="SAM" id="Phobius"/>
    </source>
</evidence>
<evidence type="ECO:0008006" key="4">
    <source>
        <dbReference type="Google" id="ProtNLM"/>
    </source>
</evidence>
<feature type="compositionally biased region" description="Basic and acidic residues" evidence="1">
    <location>
        <begin position="53"/>
        <end position="63"/>
    </location>
</feature>
<keyword evidence="2" id="KW-0472">Membrane</keyword>
<feature type="compositionally biased region" description="Pro residues" evidence="1">
    <location>
        <begin position="65"/>
        <end position="80"/>
    </location>
</feature>
<reference evidence="3" key="1">
    <citation type="journal article" date="2020" name="Nature">
        <title>Giant virus diversity and host interactions through global metagenomics.</title>
        <authorList>
            <person name="Schulz F."/>
            <person name="Roux S."/>
            <person name="Paez-Espino D."/>
            <person name="Jungbluth S."/>
            <person name="Walsh D.A."/>
            <person name="Denef V.J."/>
            <person name="McMahon K.D."/>
            <person name="Konstantinidis K.T."/>
            <person name="Eloe-Fadrosh E.A."/>
            <person name="Kyrpides N.C."/>
            <person name="Woyke T."/>
        </authorList>
    </citation>
    <scope>NUCLEOTIDE SEQUENCE</scope>
    <source>
        <strain evidence="3">GVMAG-M-3300023184-50</strain>
    </source>
</reference>
<feature type="transmembrane region" description="Helical" evidence="2">
    <location>
        <begin position="6"/>
        <end position="26"/>
    </location>
</feature>
<keyword evidence="2" id="KW-0812">Transmembrane</keyword>
<proteinExistence type="predicted"/>
<name>A0A6C0I6M5_9ZZZZ</name>
<accession>A0A6C0I6M5</accession>
<evidence type="ECO:0000256" key="1">
    <source>
        <dbReference type="SAM" id="MobiDB-lite"/>
    </source>
</evidence>
<feature type="compositionally biased region" description="Acidic residues" evidence="1">
    <location>
        <begin position="91"/>
        <end position="104"/>
    </location>
</feature>
<feature type="region of interest" description="Disordered" evidence="1">
    <location>
        <begin position="53"/>
        <end position="107"/>
    </location>
</feature>
<dbReference type="AlphaFoldDB" id="A0A6C0I6M5"/>
<dbReference type="EMBL" id="MN740117">
    <property type="protein sequence ID" value="QHT88459.1"/>
    <property type="molecule type" value="Genomic_DNA"/>
</dbReference>
<protein>
    <recommendedName>
        <fullName evidence="4">HeH/LEM domain-containing protein</fullName>
    </recommendedName>
</protein>
<keyword evidence="2" id="KW-1133">Transmembrane helix</keyword>
<sequence>MDFLLGIVSLLAFVVLVLTVLVAWLYTQQSRLMQAVSALTHVITAPPPSFFEAARDYPVKDEPASPAPPAPPPTPSPEPPAETDDRVSVHDEEELLPPAEDDLDLGDKKVTELRELLTSKGIPYNKSDKKGVLLNLLKVAS</sequence>